<feature type="region of interest" description="Disordered" evidence="5">
    <location>
        <begin position="1"/>
        <end position="73"/>
    </location>
</feature>
<name>A0A1R1X1F8_9FUNG</name>
<dbReference type="Pfam" id="PF08597">
    <property type="entry name" value="eIF3_subunit"/>
    <property type="match status" value="1"/>
</dbReference>
<feature type="compositionally biased region" description="Low complexity" evidence="5">
    <location>
        <begin position="48"/>
        <end position="57"/>
    </location>
</feature>
<dbReference type="Proteomes" id="UP000187429">
    <property type="component" value="Unassembled WGS sequence"/>
</dbReference>
<keyword evidence="3" id="KW-0648">Protein biosynthesis</keyword>
<reference evidence="7" key="1">
    <citation type="submission" date="2017-01" db="EMBL/GenBank/DDBJ databases">
        <authorList>
            <person name="Wang Y."/>
            <person name="White M."/>
            <person name="Kvist S."/>
            <person name="Moncalvo J.-M."/>
        </authorList>
    </citation>
    <scope>NUCLEOTIDE SEQUENCE [LARGE SCALE GENOMIC DNA]</scope>
    <source>
        <strain evidence="7">ID-206-W2</strain>
    </source>
</reference>
<evidence type="ECO:0000313" key="7">
    <source>
        <dbReference type="Proteomes" id="UP000187429"/>
    </source>
</evidence>
<evidence type="ECO:0000256" key="3">
    <source>
        <dbReference type="ARBA" id="ARBA00022917"/>
    </source>
</evidence>
<protein>
    <recommendedName>
        <fullName evidence="4">Eukaryotic translation initiation factor 3 30 kDa subunit</fullName>
    </recommendedName>
</protein>
<dbReference type="PANTHER" id="PTHR21681">
    <property type="entry name" value="EUKARYOTIC TRANSLATION INITIATION FACTOR 3 SUBUNIT J"/>
    <property type="match status" value="1"/>
</dbReference>
<comment type="caution">
    <text evidence="6">The sequence shown here is derived from an EMBL/GenBank/DDBJ whole genome shotgun (WGS) entry which is preliminary data.</text>
</comment>
<dbReference type="GO" id="GO:0003743">
    <property type="term" value="F:translation initiation factor activity"/>
    <property type="evidence" value="ECO:0007669"/>
    <property type="project" value="UniProtKB-KW"/>
</dbReference>
<organism evidence="6 7">
    <name type="scientific">Smittium culicis</name>
    <dbReference type="NCBI Taxonomy" id="133412"/>
    <lineage>
        <taxon>Eukaryota</taxon>
        <taxon>Fungi</taxon>
        <taxon>Fungi incertae sedis</taxon>
        <taxon>Zoopagomycota</taxon>
        <taxon>Kickxellomycotina</taxon>
        <taxon>Harpellomycetes</taxon>
        <taxon>Harpellales</taxon>
        <taxon>Legeriomycetaceae</taxon>
        <taxon>Smittium</taxon>
    </lineage>
</organism>
<evidence type="ECO:0000256" key="5">
    <source>
        <dbReference type="SAM" id="MobiDB-lite"/>
    </source>
</evidence>
<sequence>MASLNLKKKAWEEEESGDSDIKDNWDDSDEESEQESEEEVEQVKKPQPKAAPALAAKKVQEEEEEEVSAPLSKRDIERNQIIDSDIQNTEDLFSGLNVTDVSFKNAFSNLNPKTEKDFDEFRTALVQKISKLGSQKNYPAFVNNFVKDLVAPLTDTEAAKVQRSVGVIVTEKQKAARNTAKTKKGAKKSVVTTVSKGKFDMDDYSNGYDDFDDFM</sequence>
<dbReference type="EMBL" id="LSSM01007381">
    <property type="protein sequence ID" value="OMJ08483.1"/>
    <property type="molecule type" value="Genomic_DNA"/>
</dbReference>
<accession>A0A1R1X1F8</accession>
<gene>
    <name evidence="6" type="ORF">AYI69_g11045</name>
</gene>
<keyword evidence="2 6" id="KW-0396">Initiation factor</keyword>
<evidence type="ECO:0000256" key="4">
    <source>
        <dbReference type="ARBA" id="ARBA00029904"/>
    </source>
</evidence>
<dbReference type="InterPro" id="IPR023194">
    <property type="entry name" value="eIF3-like_dom_sf"/>
</dbReference>
<dbReference type="OrthoDB" id="20381at2759"/>
<dbReference type="Gene3D" id="1.10.246.60">
    <property type="entry name" value="Eukaryotic translation initiation factor 3 like domains"/>
    <property type="match status" value="1"/>
</dbReference>
<feature type="compositionally biased region" description="Acidic residues" evidence="5">
    <location>
        <begin position="26"/>
        <end position="40"/>
    </location>
</feature>
<keyword evidence="7" id="KW-1185">Reference proteome</keyword>
<keyword evidence="1" id="KW-0963">Cytoplasm</keyword>
<proteinExistence type="predicted"/>
<evidence type="ECO:0000313" key="6">
    <source>
        <dbReference type="EMBL" id="OMJ08483.1"/>
    </source>
</evidence>
<evidence type="ECO:0000256" key="1">
    <source>
        <dbReference type="ARBA" id="ARBA00022490"/>
    </source>
</evidence>
<dbReference type="AlphaFoldDB" id="A0A1R1X1F8"/>
<evidence type="ECO:0000256" key="2">
    <source>
        <dbReference type="ARBA" id="ARBA00022540"/>
    </source>
</evidence>
<dbReference type="PANTHER" id="PTHR21681:SF0">
    <property type="entry name" value="EUKARYOTIC TRANSLATION INITIATION FACTOR 3 SUBUNIT J"/>
    <property type="match status" value="1"/>
</dbReference>
<dbReference type="InterPro" id="IPR013906">
    <property type="entry name" value="eIF3j"/>
</dbReference>
<dbReference type="GO" id="GO:0005852">
    <property type="term" value="C:eukaryotic translation initiation factor 3 complex"/>
    <property type="evidence" value="ECO:0007669"/>
    <property type="project" value="InterPro"/>
</dbReference>